<dbReference type="Proteomes" id="UP000468687">
    <property type="component" value="Unassembled WGS sequence"/>
</dbReference>
<evidence type="ECO:0000313" key="2">
    <source>
        <dbReference type="Proteomes" id="UP000468687"/>
    </source>
</evidence>
<sequence length="509" mass="56338">MGEAYEFLSSHLRKMASPYLFVGSGLSRRYADLPTWEGLLRHFSAFTSHPFEYYRGLASGDLTAAASLIAADFYPVWWSDSRFEASRSAHADDVSTPASALKIEIAKFFTDSLVGFVIPPAYAAEFETLRSANVEGIVTTNYDKLLSVAFPDYTVFAGQDKLLFSDPQGIAEIYMIHGSCDSPESIVVTHEDYEDFRARDAYLAAKLMTFFVEHPVIFIGYSLGDSNVQEILRSLVIALRGKNAEKLKDRLIFVRWSSSGEEGVRSRTLQVEGETLEAHEVVVPDFIDVFRALGVRERALPARVLRQLKNQVYELVKSNDPDGRLVQISDIDSPDDPLDVVFGVGAKMTVKGVIGLSRWDLVDDVIGAPDRGLPSKQVVEEAFGKSFASNWFVPYWKHLRLGGFLDDTGALVDGVTVPAKILAYMRRDRTNLSHRGTSSATTFSQLLAKVGEEGVLSAPWAVLDATTDAAGLRDFLEVRRNLRLESSTQYAKLVVVYDWLQYGPPAGGA</sequence>
<dbReference type="EMBL" id="JAAGXA010000004">
    <property type="protein sequence ID" value="NEN78070.1"/>
    <property type="molecule type" value="Genomic_DNA"/>
</dbReference>
<dbReference type="RefSeq" id="WP_163771455.1">
    <property type="nucleotide sequence ID" value="NZ_JAAGXA010000004.1"/>
</dbReference>
<dbReference type="PIRSF" id="PIRSF014677">
    <property type="entry name" value="UCP014677"/>
    <property type="match status" value="1"/>
</dbReference>
<comment type="caution">
    <text evidence="1">The sequence shown here is derived from an EMBL/GenBank/DDBJ whole genome shotgun (WGS) entry which is preliminary data.</text>
</comment>
<dbReference type="AlphaFoldDB" id="A0A6P0HIG1"/>
<name>A0A6P0HIG1_9ACTN</name>
<evidence type="ECO:0000313" key="1">
    <source>
        <dbReference type="EMBL" id="NEN78070.1"/>
    </source>
</evidence>
<gene>
    <name evidence="1" type="ORF">G3T38_07250</name>
</gene>
<keyword evidence="2" id="KW-1185">Reference proteome</keyword>
<accession>A0A6P0HIG1</accession>
<dbReference type="InterPro" id="IPR011202">
    <property type="entry name" value="UCP014677"/>
</dbReference>
<proteinExistence type="predicted"/>
<reference evidence="1 2" key="1">
    <citation type="journal article" date="2014" name="Int. J. Syst. Evol. Microbiol.">
        <title>Nocardioides zeae sp. nov., isolated from the stem of Zea mays.</title>
        <authorList>
            <person name="Glaeser S.P."/>
            <person name="McInroy J.A."/>
            <person name="Busse H.J."/>
            <person name="Kampfer P."/>
        </authorList>
    </citation>
    <scope>NUCLEOTIDE SEQUENCE [LARGE SCALE GENOMIC DNA]</scope>
    <source>
        <strain evidence="1 2">JCM 30728</strain>
    </source>
</reference>
<organism evidence="1 2">
    <name type="scientific">Nocardioides zeae</name>
    <dbReference type="NCBI Taxonomy" id="1457234"/>
    <lineage>
        <taxon>Bacteria</taxon>
        <taxon>Bacillati</taxon>
        <taxon>Actinomycetota</taxon>
        <taxon>Actinomycetes</taxon>
        <taxon>Propionibacteriales</taxon>
        <taxon>Nocardioidaceae</taxon>
        <taxon>Nocardioides</taxon>
    </lineage>
</organism>
<protein>
    <submittedName>
        <fullName evidence="1">Uncharacterized protein</fullName>
    </submittedName>
</protein>
<dbReference type="Pfam" id="PF13289">
    <property type="entry name" value="SIR2_2"/>
    <property type="match status" value="1"/>
</dbReference>